<evidence type="ECO:0000256" key="5">
    <source>
        <dbReference type="SAM" id="MobiDB-lite"/>
    </source>
</evidence>
<comment type="subunit">
    <text evidence="2">Homodimer.</text>
</comment>
<gene>
    <name evidence="7" type="ORF">D641_0110425</name>
</gene>
<evidence type="ECO:0000259" key="6">
    <source>
        <dbReference type="Pfam" id="PF00291"/>
    </source>
</evidence>
<keyword evidence="8" id="KW-1185">Reference proteome</keyword>
<dbReference type="CDD" id="cd01561">
    <property type="entry name" value="CBS_like"/>
    <property type="match status" value="1"/>
</dbReference>
<evidence type="ECO:0000256" key="3">
    <source>
        <dbReference type="ARBA" id="ARBA00022679"/>
    </source>
</evidence>
<dbReference type="OrthoDB" id="9805733at2"/>
<feature type="region of interest" description="Disordered" evidence="5">
    <location>
        <begin position="1"/>
        <end position="54"/>
    </location>
</feature>
<organism evidence="7 8">
    <name type="scientific">Brachybacterium muris UCD-AY4</name>
    <dbReference type="NCBI Taxonomy" id="1249481"/>
    <lineage>
        <taxon>Bacteria</taxon>
        <taxon>Bacillati</taxon>
        <taxon>Actinomycetota</taxon>
        <taxon>Actinomycetes</taxon>
        <taxon>Micrococcales</taxon>
        <taxon>Dermabacteraceae</taxon>
        <taxon>Brachybacterium</taxon>
    </lineage>
</organism>
<dbReference type="SUPFAM" id="SSF53686">
    <property type="entry name" value="Tryptophan synthase beta subunit-like PLP-dependent enzymes"/>
    <property type="match status" value="1"/>
</dbReference>
<dbReference type="InterPro" id="IPR036052">
    <property type="entry name" value="TrpB-like_PALP_sf"/>
</dbReference>
<dbReference type="InterPro" id="IPR050214">
    <property type="entry name" value="Cys_Synth/Cystath_Beta-Synth"/>
</dbReference>
<protein>
    <submittedName>
        <fullName evidence="7">Cysteine synthase</fullName>
    </submittedName>
</protein>
<evidence type="ECO:0000313" key="8">
    <source>
        <dbReference type="Proteomes" id="UP000019754"/>
    </source>
</evidence>
<dbReference type="PANTHER" id="PTHR10314">
    <property type="entry name" value="CYSTATHIONINE BETA-SYNTHASE"/>
    <property type="match status" value="1"/>
</dbReference>
<evidence type="ECO:0000256" key="1">
    <source>
        <dbReference type="ARBA" id="ARBA00001933"/>
    </source>
</evidence>
<evidence type="ECO:0000313" key="7">
    <source>
        <dbReference type="EMBL" id="EYT48836.1"/>
    </source>
</evidence>
<proteinExistence type="predicted"/>
<accession>A0A022KZS6</accession>
<dbReference type="GO" id="GO:0016740">
    <property type="term" value="F:transferase activity"/>
    <property type="evidence" value="ECO:0007669"/>
    <property type="project" value="UniProtKB-KW"/>
</dbReference>
<dbReference type="Gene3D" id="3.40.50.1100">
    <property type="match status" value="2"/>
</dbReference>
<dbReference type="InterPro" id="IPR023927">
    <property type="entry name" value="SbnA"/>
</dbReference>
<feature type="compositionally biased region" description="Basic and acidic residues" evidence="5">
    <location>
        <begin position="9"/>
        <end position="31"/>
    </location>
</feature>
<comment type="cofactor">
    <cofactor evidence="1">
        <name>pyridoxal 5'-phosphate</name>
        <dbReference type="ChEBI" id="CHEBI:597326"/>
    </cofactor>
</comment>
<dbReference type="GO" id="GO:1901605">
    <property type="term" value="P:alpha-amino acid metabolic process"/>
    <property type="evidence" value="ECO:0007669"/>
    <property type="project" value="UniProtKB-ARBA"/>
</dbReference>
<dbReference type="EMBL" id="AORC01000012">
    <property type="protein sequence ID" value="EYT48836.1"/>
    <property type="molecule type" value="Genomic_DNA"/>
</dbReference>
<dbReference type="InterPro" id="IPR001926">
    <property type="entry name" value="TrpB-like_PALP"/>
</dbReference>
<dbReference type="RefSeq" id="WP_017824724.1">
    <property type="nucleotide sequence ID" value="NZ_KB403092.1"/>
</dbReference>
<evidence type="ECO:0000256" key="2">
    <source>
        <dbReference type="ARBA" id="ARBA00011738"/>
    </source>
</evidence>
<feature type="domain" description="Tryptophan synthase beta chain-like PALP" evidence="6">
    <location>
        <begin position="74"/>
        <end position="363"/>
    </location>
</feature>
<dbReference type="AlphaFoldDB" id="A0A022KZS6"/>
<name>A0A022KZS6_9MICO</name>
<comment type="caution">
    <text evidence="7">The sequence shown here is derived from an EMBL/GenBank/DDBJ whole genome shotgun (WGS) entry which is preliminary data.</text>
</comment>
<dbReference type="NCBIfam" id="TIGR03945">
    <property type="entry name" value="PLP_SbnA_fam"/>
    <property type="match status" value="1"/>
</dbReference>
<keyword evidence="4" id="KW-0663">Pyridoxal phosphate</keyword>
<keyword evidence="3" id="KW-0808">Transferase</keyword>
<dbReference type="Proteomes" id="UP000019754">
    <property type="component" value="Unassembled WGS sequence"/>
</dbReference>
<dbReference type="HOGENOM" id="CLU_021018_1_0_11"/>
<dbReference type="Pfam" id="PF00291">
    <property type="entry name" value="PALP"/>
    <property type="match status" value="1"/>
</dbReference>
<sequence>MTHPTGSPQREHTTGSPQREHTSSTPEDDRPPAAPTEAATSGPDIPVGLDNAPEGPGVSAAGFAAPVPAIVAGISEAIGNTPLIRLDSLFPDSGVEILAKLESVNPGGSTKDRPAMGMVRDALQTGRLAPGGTVVESSSGNLGVALARACNAHDVRFVCVVDARTNATTVRTIQALGGEIDLVSEPDPATGDLLTARFNRVKELLEEIPDAVNLYQYGNPANPRAHYDGTMREIAEATGHQVDVLMAAVSTTGTIGGCSAYIRDHDMTTRAIAVDAVGSVLFGGTAAPRPLPGMGAGVVTELSRQVHPDQVIRVEGLDCVAGARHLARSEGILAGGSTGGIVHALGGLIPSLEPGTRVVFVVHDGGVPYLETVYDDQWVRENLDADTDAIAEGIEQLRRTARRD</sequence>
<reference evidence="7 8" key="1">
    <citation type="journal article" date="2013" name="Genome Announc.">
        <title>Draft genome sequence of an Actinobacterium, Brachybacterium muris strain UCD-AY4.</title>
        <authorList>
            <person name="Lo J.R."/>
            <person name="Lang J.M."/>
            <person name="Darling A.E."/>
            <person name="Eisen J.A."/>
            <person name="Coil D.A."/>
        </authorList>
    </citation>
    <scope>NUCLEOTIDE SEQUENCE [LARGE SCALE GENOMIC DNA]</scope>
    <source>
        <strain evidence="7 8">UCD-AY4</strain>
    </source>
</reference>
<evidence type="ECO:0000256" key="4">
    <source>
        <dbReference type="ARBA" id="ARBA00022898"/>
    </source>
</evidence>
<dbReference type="STRING" id="1249481.D641_0110425"/>